<feature type="compositionally biased region" description="Low complexity" evidence="1">
    <location>
        <begin position="368"/>
        <end position="382"/>
    </location>
</feature>
<evidence type="ECO:0000256" key="2">
    <source>
        <dbReference type="SAM" id="Phobius"/>
    </source>
</evidence>
<accession>A0A1H6DLG1</accession>
<name>A0A1H6DLG1_9ACTN</name>
<keyword evidence="2" id="KW-1133">Transmembrane helix</keyword>
<feature type="transmembrane region" description="Helical" evidence="2">
    <location>
        <begin position="96"/>
        <end position="117"/>
    </location>
</feature>
<feature type="transmembrane region" description="Helical" evidence="2">
    <location>
        <begin position="230"/>
        <end position="248"/>
    </location>
</feature>
<proteinExistence type="predicted"/>
<dbReference type="Proteomes" id="UP000236723">
    <property type="component" value="Unassembled WGS sequence"/>
</dbReference>
<gene>
    <name evidence="4" type="ORF">SAMN04489712_118133</name>
</gene>
<feature type="transmembrane region" description="Helical" evidence="2">
    <location>
        <begin position="60"/>
        <end position="84"/>
    </location>
</feature>
<dbReference type="GO" id="GO:0009103">
    <property type="term" value="P:lipopolysaccharide biosynthetic process"/>
    <property type="evidence" value="ECO:0007669"/>
    <property type="project" value="TreeGrafter"/>
</dbReference>
<dbReference type="PANTHER" id="PTHR23028:SF53">
    <property type="entry name" value="ACYL_TRANSF_3 DOMAIN-CONTAINING PROTEIN"/>
    <property type="match status" value="1"/>
</dbReference>
<dbReference type="GO" id="GO:0016747">
    <property type="term" value="F:acyltransferase activity, transferring groups other than amino-acyl groups"/>
    <property type="evidence" value="ECO:0007669"/>
    <property type="project" value="InterPro"/>
</dbReference>
<feature type="domain" description="Acyltransferase 3" evidence="3">
    <location>
        <begin position="22"/>
        <end position="344"/>
    </location>
</feature>
<dbReference type="InterPro" id="IPR050879">
    <property type="entry name" value="Acyltransferase_3"/>
</dbReference>
<dbReference type="GO" id="GO:0016787">
    <property type="term" value="F:hydrolase activity"/>
    <property type="evidence" value="ECO:0007669"/>
    <property type="project" value="UniProtKB-KW"/>
</dbReference>
<evidence type="ECO:0000313" key="5">
    <source>
        <dbReference type="Proteomes" id="UP000236723"/>
    </source>
</evidence>
<dbReference type="EMBL" id="FNVO01000018">
    <property type="protein sequence ID" value="SEG86024.1"/>
    <property type="molecule type" value="Genomic_DNA"/>
</dbReference>
<dbReference type="InterPro" id="IPR002656">
    <property type="entry name" value="Acyl_transf_3_dom"/>
</dbReference>
<keyword evidence="5" id="KW-1185">Reference proteome</keyword>
<dbReference type="PANTHER" id="PTHR23028">
    <property type="entry name" value="ACETYLTRANSFERASE"/>
    <property type="match status" value="1"/>
</dbReference>
<dbReference type="AlphaFoldDB" id="A0A1H6DLG1"/>
<dbReference type="Pfam" id="PF01757">
    <property type="entry name" value="Acyl_transf_3"/>
    <property type="match status" value="1"/>
</dbReference>
<feature type="transmembrane region" description="Helical" evidence="2">
    <location>
        <begin position="260"/>
        <end position="281"/>
    </location>
</feature>
<organism evidence="4 5">
    <name type="scientific">Thermomonospora echinospora</name>
    <dbReference type="NCBI Taxonomy" id="1992"/>
    <lineage>
        <taxon>Bacteria</taxon>
        <taxon>Bacillati</taxon>
        <taxon>Actinomycetota</taxon>
        <taxon>Actinomycetes</taxon>
        <taxon>Streptosporangiales</taxon>
        <taxon>Thermomonosporaceae</taxon>
        <taxon>Thermomonospora</taxon>
    </lineage>
</organism>
<keyword evidence="4" id="KW-0808">Transferase</keyword>
<feature type="transmembrane region" description="Helical" evidence="2">
    <location>
        <begin position="20"/>
        <end position="40"/>
    </location>
</feature>
<feature type="transmembrane region" description="Helical" evidence="2">
    <location>
        <begin position="153"/>
        <end position="172"/>
    </location>
</feature>
<protein>
    <submittedName>
        <fullName evidence="4">Peptidoglycan/LPS O-acetylase OafA/YrhL, contains acyltransferase and SGNH-hydrolase domains</fullName>
    </submittedName>
</protein>
<dbReference type="GO" id="GO:0016020">
    <property type="term" value="C:membrane"/>
    <property type="evidence" value="ECO:0007669"/>
    <property type="project" value="TreeGrafter"/>
</dbReference>
<feature type="region of interest" description="Disordered" evidence="1">
    <location>
        <begin position="368"/>
        <end position="401"/>
    </location>
</feature>
<keyword evidence="2" id="KW-0812">Transmembrane</keyword>
<evidence type="ECO:0000259" key="3">
    <source>
        <dbReference type="Pfam" id="PF01757"/>
    </source>
</evidence>
<reference evidence="5" key="1">
    <citation type="submission" date="2016-10" db="EMBL/GenBank/DDBJ databases">
        <authorList>
            <person name="Varghese N."/>
            <person name="Submissions S."/>
        </authorList>
    </citation>
    <scope>NUCLEOTIDE SEQUENCE [LARGE SCALE GENOMIC DNA]</scope>
    <source>
        <strain evidence="5">DSM 43163</strain>
    </source>
</reference>
<feature type="transmembrane region" description="Helical" evidence="2">
    <location>
        <begin position="327"/>
        <end position="346"/>
    </location>
</feature>
<evidence type="ECO:0000256" key="1">
    <source>
        <dbReference type="SAM" id="MobiDB-lite"/>
    </source>
</evidence>
<evidence type="ECO:0000313" key="4">
    <source>
        <dbReference type="EMBL" id="SEG86024.1"/>
    </source>
</evidence>
<feature type="transmembrane region" description="Helical" evidence="2">
    <location>
        <begin position="293"/>
        <end position="315"/>
    </location>
</feature>
<sequence length="401" mass="44252">MMRGHRPEAVAGAAGGRRLVMIDLLRFVAAFAVVMFHYIGVRPAGIWPVSPRELFPEMTWTWFGAFGVDLFFVISGFVILMSAWGRTPGAFAISRVTRLFPAYWFGVVLCVVVYALTGLEHGYGPKMDGVYERFLPNLTMLQTGVGSPNMEGLYWTLWVELHFYALVTVLAWWGITYSRCVGFMTVWLLAGLFAKEADVTLLETLLIPRWAPYFIGGMALYLVYRYGGNIILWLFVGACWALALRYSLPTSPREPRYWPGVHEYVCVGVVTGIFVVMALVATGHFGWVRWRGLTVLGALTYPLYLVHLTVFRPVVDVLYPEAGRWPTLVVAVAVALASAYLVYRFVEKPGGRLLSRHLKAAAARIREASAPAAPRSEVAAVSGEPDGSRGAASGEPAVAAT</sequence>
<keyword evidence="4" id="KW-0012">Acyltransferase</keyword>
<keyword evidence="2" id="KW-0472">Membrane</keyword>
<keyword evidence="4" id="KW-0378">Hydrolase</keyword>